<sequence length="819" mass="91663">VVSVSSAYLAVPSVLLRLCTMALPVRLLVSFSLLLVCCLSQKVQVTRTALHVARSLNPDSMEEMTVKTRTGEVATLLVKKRDGRQNLPFVKEEVSNTKNNSSTNSTDDSLSVQAVPKPVVVSSEPINTKDEKDIKPVESVPKDIIRSPKTNIHPIPEPVYVRSSPVLVKGQQNNIWQNRARSLMTIDSDGIPVVEGVRMPDDESDKVVWRNARVIDGKLTPYDKTQSKHNFDVKPNTDKKKITSESNIQWMKLEPVKPIPQKQSITTYKNPWNNVPALPPPVQEKFKPSELIAVVTTPSAQEWYEFHHPQQVVQIVEEPTSSLPESERYVRDKILDYIKRINRDEVIKRQYPNRDARNLKEVNLQPQIQARVLHNPGAPVYPTSLLYSPPSQQPSRVSFEEGVRTPVLQYAHPELGVQPAKVVTDPEPEVTESTKPHDRREQALAYFAHDIHADRSPYAFEPGLEDEARVDDFSHNGKRSHSEVSQRPKKTLPYFYGDQAVSDTYKDKYYGKYSYNPNSYPSYRPYQSSVDVRPFWQRMSDSIKAHVQSSMDKVSDLARPVMEPLVEASNKISKNLGFETSGYREFNTLKEKLGMAGSPSVILPALGLVAGGAALGLGAVAVGRYLDVDMLKRSKDSDLALDDGLSAEHKRAMESIARSLADNPSVPVMSELAVPAEAKEVMEVVKAVEAAEAEEAKKNEQAARRRRRSIDPEEAMETMLQSLDVQRTGEGTMPSHAVWSTTPCAKKVFCEVMSLQSDDSVLLTEKKMATYLKMIHPSMADTVGYHLDDVMRAVRTKDCSPFKCPSVTSRLLAEYPGPR</sequence>
<evidence type="ECO:0000313" key="3">
    <source>
        <dbReference type="EMBL" id="JAS41672.1"/>
    </source>
</evidence>
<feature type="transmembrane region" description="Helical" evidence="2">
    <location>
        <begin position="601"/>
        <end position="626"/>
    </location>
</feature>
<dbReference type="AlphaFoldDB" id="A0A1B6EUM9"/>
<reference evidence="3" key="1">
    <citation type="submission" date="2015-11" db="EMBL/GenBank/DDBJ databases">
        <title>De novo transcriptome assembly of four potential Pierce s Disease insect vectors from Arizona vineyards.</title>
        <authorList>
            <person name="Tassone E.E."/>
        </authorList>
    </citation>
    <scope>NUCLEOTIDE SEQUENCE</scope>
</reference>
<dbReference type="EMBL" id="GECZ01028097">
    <property type="protein sequence ID" value="JAS41672.1"/>
    <property type="molecule type" value="Transcribed_RNA"/>
</dbReference>
<feature type="region of interest" description="Disordered" evidence="1">
    <location>
        <begin position="693"/>
        <end position="712"/>
    </location>
</feature>
<gene>
    <name evidence="3" type="ORF">g.17677</name>
</gene>
<feature type="non-terminal residue" evidence="3">
    <location>
        <position position="1"/>
    </location>
</feature>
<keyword evidence="2" id="KW-0472">Membrane</keyword>
<name>A0A1B6EUM9_9HEMI</name>
<evidence type="ECO:0000256" key="1">
    <source>
        <dbReference type="SAM" id="MobiDB-lite"/>
    </source>
</evidence>
<feature type="compositionally biased region" description="Basic and acidic residues" evidence="1">
    <location>
        <begin position="694"/>
        <end position="703"/>
    </location>
</feature>
<keyword evidence="2" id="KW-0812">Transmembrane</keyword>
<proteinExistence type="predicted"/>
<evidence type="ECO:0000256" key="2">
    <source>
        <dbReference type="SAM" id="Phobius"/>
    </source>
</evidence>
<feature type="region of interest" description="Disordered" evidence="1">
    <location>
        <begin position="93"/>
        <end position="113"/>
    </location>
</feature>
<keyword evidence="2" id="KW-1133">Transmembrane helix</keyword>
<protein>
    <submittedName>
        <fullName evidence="3">Uncharacterized protein</fullName>
    </submittedName>
</protein>
<feature type="compositionally biased region" description="Low complexity" evidence="1">
    <location>
        <begin position="96"/>
        <end position="111"/>
    </location>
</feature>
<organism evidence="3">
    <name type="scientific">Cuerna arida</name>
    <dbReference type="NCBI Taxonomy" id="1464854"/>
    <lineage>
        <taxon>Eukaryota</taxon>
        <taxon>Metazoa</taxon>
        <taxon>Ecdysozoa</taxon>
        <taxon>Arthropoda</taxon>
        <taxon>Hexapoda</taxon>
        <taxon>Insecta</taxon>
        <taxon>Pterygota</taxon>
        <taxon>Neoptera</taxon>
        <taxon>Paraneoptera</taxon>
        <taxon>Hemiptera</taxon>
        <taxon>Auchenorrhyncha</taxon>
        <taxon>Membracoidea</taxon>
        <taxon>Cicadellidae</taxon>
        <taxon>Cicadellinae</taxon>
        <taxon>Proconiini</taxon>
        <taxon>Cuerna</taxon>
    </lineage>
</organism>
<accession>A0A1B6EUM9</accession>